<name>A0A0F8YNW3_9ZZZZ</name>
<dbReference type="EMBL" id="LAZR01052370">
    <property type="protein sequence ID" value="KKK83113.1"/>
    <property type="molecule type" value="Genomic_DNA"/>
</dbReference>
<dbReference type="AlphaFoldDB" id="A0A0F8YNW3"/>
<reference evidence="1" key="1">
    <citation type="journal article" date="2015" name="Nature">
        <title>Complex archaea that bridge the gap between prokaryotes and eukaryotes.</title>
        <authorList>
            <person name="Spang A."/>
            <person name="Saw J.H."/>
            <person name="Jorgensen S.L."/>
            <person name="Zaremba-Niedzwiedzka K."/>
            <person name="Martijn J."/>
            <person name="Lind A.E."/>
            <person name="van Eijk R."/>
            <person name="Schleper C."/>
            <person name="Guy L."/>
            <person name="Ettema T.J."/>
        </authorList>
    </citation>
    <scope>NUCLEOTIDE SEQUENCE</scope>
</reference>
<gene>
    <name evidence="1" type="ORF">LCGC14_2796620</name>
</gene>
<evidence type="ECO:0000313" key="1">
    <source>
        <dbReference type="EMBL" id="KKK83113.1"/>
    </source>
</evidence>
<organism evidence="1">
    <name type="scientific">marine sediment metagenome</name>
    <dbReference type="NCBI Taxonomy" id="412755"/>
    <lineage>
        <taxon>unclassified sequences</taxon>
        <taxon>metagenomes</taxon>
        <taxon>ecological metagenomes</taxon>
    </lineage>
</organism>
<protein>
    <submittedName>
        <fullName evidence="1">Uncharacterized protein</fullName>
    </submittedName>
</protein>
<proteinExistence type="predicted"/>
<feature type="non-terminal residue" evidence="1">
    <location>
        <position position="1"/>
    </location>
</feature>
<sequence length="113" mass="13054">SRLVVKNPEPGKHYEWSRYTETDIDRFKGIGFELEEKKGEGLHGKGDNLIVVGDAVLMSCSNENFEILEELKEERHARRRKVSAKKDYVKKARMRNPDVPVIDPLNEGDIEEE</sequence>
<accession>A0A0F8YNW3</accession>
<comment type="caution">
    <text evidence="1">The sequence shown here is derived from an EMBL/GenBank/DDBJ whole genome shotgun (WGS) entry which is preliminary data.</text>
</comment>